<dbReference type="InterPro" id="IPR029479">
    <property type="entry name" value="Nitroreductase"/>
</dbReference>
<dbReference type="PANTHER" id="PTHR43673">
    <property type="entry name" value="NAD(P)H NITROREDUCTASE YDGI-RELATED"/>
    <property type="match status" value="1"/>
</dbReference>
<reference evidence="4" key="1">
    <citation type="journal article" date="2014" name="Int. J. Syst. Evol. Microbiol.">
        <title>Complete genome sequence of Corynebacterium casei LMG S-19264T (=DSM 44701T), isolated from a smear-ripened cheese.</title>
        <authorList>
            <consortium name="US DOE Joint Genome Institute (JGI-PGF)"/>
            <person name="Walter F."/>
            <person name="Albersmeier A."/>
            <person name="Kalinowski J."/>
            <person name="Ruckert C."/>
        </authorList>
    </citation>
    <scope>NUCLEOTIDE SEQUENCE</scope>
    <source>
        <strain evidence="4">VKM B-2935</strain>
    </source>
</reference>
<evidence type="ECO:0000256" key="2">
    <source>
        <dbReference type="ARBA" id="ARBA00023002"/>
    </source>
</evidence>
<dbReference type="Pfam" id="PF00881">
    <property type="entry name" value="Nitroreductase"/>
    <property type="match status" value="2"/>
</dbReference>
<dbReference type="Proteomes" id="UP001143328">
    <property type="component" value="Unassembled WGS sequence"/>
</dbReference>
<dbReference type="Gene3D" id="3.40.109.10">
    <property type="entry name" value="NADH Oxidase"/>
    <property type="match status" value="1"/>
</dbReference>
<name>A0A9W6NFR9_9PSED</name>
<keyword evidence="5" id="KW-1185">Reference proteome</keyword>
<evidence type="ECO:0000259" key="3">
    <source>
        <dbReference type="Pfam" id="PF00881"/>
    </source>
</evidence>
<keyword evidence="2" id="KW-0560">Oxidoreductase</keyword>
<gene>
    <name evidence="4" type="ORF">GCM10017655_19930</name>
</gene>
<dbReference type="AlphaFoldDB" id="A0A9W6NFR9"/>
<reference evidence="4" key="2">
    <citation type="submission" date="2023-01" db="EMBL/GenBank/DDBJ databases">
        <authorList>
            <person name="Sun Q."/>
            <person name="Evtushenko L."/>
        </authorList>
    </citation>
    <scope>NUCLEOTIDE SEQUENCE</scope>
    <source>
        <strain evidence="4">VKM B-2935</strain>
    </source>
</reference>
<organism evidence="4 5">
    <name type="scientific">Pseudomonas turukhanskensis</name>
    <dbReference type="NCBI Taxonomy" id="1806536"/>
    <lineage>
        <taxon>Bacteria</taxon>
        <taxon>Pseudomonadati</taxon>
        <taxon>Pseudomonadota</taxon>
        <taxon>Gammaproteobacteria</taxon>
        <taxon>Pseudomonadales</taxon>
        <taxon>Pseudomonadaceae</taxon>
        <taxon>Pseudomonas</taxon>
    </lineage>
</organism>
<dbReference type="GO" id="GO:0016491">
    <property type="term" value="F:oxidoreductase activity"/>
    <property type="evidence" value="ECO:0007669"/>
    <property type="project" value="UniProtKB-KW"/>
</dbReference>
<dbReference type="InterPro" id="IPR000415">
    <property type="entry name" value="Nitroreductase-like"/>
</dbReference>
<evidence type="ECO:0000313" key="5">
    <source>
        <dbReference type="Proteomes" id="UP001143328"/>
    </source>
</evidence>
<feature type="domain" description="Nitroreductase" evidence="3">
    <location>
        <begin position="99"/>
        <end position="154"/>
    </location>
</feature>
<accession>A0A9W6NFR9</accession>
<feature type="domain" description="Nitroreductase" evidence="3">
    <location>
        <begin position="156"/>
        <end position="242"/>
    </location>
</feature>
<comment type="caution">
    <text evidence="4">The sequence shown here is derived from an EMBL/GenBank/DDBJ whole genome shotgun (WGS) entry which is preliminary data.</text>
</comment>
<evidence type="ECO:0000256" key="1">
    <source>
        <dbReference type="ARBA" id="ARBA00007118"/>
    </source>
</evidence>
<evidence type="ECO:0000313" key="4">
    <source>
        <dbReference type="EMBL" id="GLK88931.1"/>
    </source>
</evidence>
<proteinExistence type="inferred from homology"/>
<dbReference type="PANTHER" id="PTHR43673:SF10">
    <property type="entry name" value="NADH DEHYDROGENASE_NAD(P)H NITROREDUCTASE XCC3605-RELATED"/>
    <property type="match status" value="1"/>
</dbReference>
<sequence>MQPRKKVFGEHFIEDTVEYLRIASAKQFACADEIKWATDVLDLYFSVVGSTEKIARAQRLYDAFRKDLKNDIDGAYSPYEFQSIQKPNIHKDQLDILFKARRSVRWYEDRTIPKDLVIESAEIAAQAPSACNRLPYRFVFVEDKARIASIAPLANGTAGFAQNIPFLVVVVGDLSAYEEEKDRHLIYIDSSLASMQFMLALEVRGLSSCPINWPDMSMSERKIKEALKLGYHEKVIMLISVGFAVSTGGIAYSQKKKRGTIIEEFSG</sequence>
<comment type="similarity">
    <text evidence="1">Belongs to the nitroreductase family.</text>
</comment>
<dbReference type="EMBL" id="BSFN01000004">
    <property type="protein sequence ID" value="GLK88931.1"/>
    <property type="molecule type" value="Genomic_DNA"/>
</dbReference>
<dbReference type="SUPFAM" id="SSF55469">
    <property type="entry name" value="FMN-dependent nitroreductase-like"/>
    <property type="match status" value="1"/>
</dbReference>
<protein>
    <recommendedName>
        <fullName evidence="3">Nitroreductase domain-containing protein</fullName>
    </recommendedName>
</protein>
<dbReference type="CDD" id="cd02062">
    <property type="entry name" value="Nitro_FMN_reductase"/>
    <property type="match status" value="1"/>
</dbReference>